<evidence type="ECO:0000256" key="7">
    <source>
        <dbReference type="ARBA" id="ARBA00023114"/>
    </source>
</evidence>
<protein>
    <recommendedName>
        <fullName evidence="10">Porin</fullName>
    </recommendedName>
</protein>
<keyword evidence="5" id="KW-0732">Signal</keyword>
<comment type="caution">
    <text evidence="12">The sequence shown here is derived from an EMBL/GenBank/DDBJ whole genome shotgun (WGS) entry which is preliminary data.</text>
</comment>
<name>A0ABW2BEX5_9HYPH</name>
<keyword evidence="7 10" id="KW-0626">Porin</keyword>
<evidence type="ECO:0000256" key="2">
    <source>
        <dbReference type="ARBA" id="ARBA00022448"/>
    </source>
</evidence>
<evidence type="ECO:0000313" key="13">
    <source>
        <dbReference type="Proteomes" id="UP001596292"/>
    </source>
</evidence>
<evidence type="ECO:0000256" key="1">
    <source>
        <dbReference type="ARBA" id="ARBA00009521"/>
    </source>
</evidence>
<evidence type="ECO:0000256" key="6">
    <source>
        <dbReference type="ARBA" id="ARBA00023065"/>
    </source>
</evidence>
<accession>A0ABW2BEX5</accession>
<dbReference type="Proteomes" id="UP001596292">
    <property type="component" value="Unassembled WGS sequence"/>
</dbReference>
<comment type="function">
    <text evidence="10">Forms passive diffusion pores that allow small molecular weight hydrophilic materials across the outer membrane.</text>
</comment>
<keyword evidence="2 10" id="KW-0813">Transport</keyword>
<keyword evidence="6 10" id="KW-0406">Ion transport</keyword>
<proteinExistence type="inferred from homology"/>
<gene>
    <name evidence="12" type="ORF">ACFQE0_01775</name>
</gene>
<feature type="region of interest" description="Disordered" evidence="11">
    <location>
        <begin position="1"/>
        <end position="47"/>
    </location>
</feature>
<evidence type="ECO:0000256" key="3">
    <source>
        <dbReference type="ARBA" id="ARBA00022452"/>
    </source>
</evidence>
<keyword evidence="9 10" id="KW-0998">Cell outer membrane</keyword>
<keyword evidence="3 10" id="KW-1134">Transmembrane beta strand</keyword>
<dbReference type="RefSeq" id="WP_378966521.1">
    <property type="nucleotide sequence ID" value="NZ_JBHSWN010000001.1"/>
</dbReference>
<keyword evidence="8 10" id="KW-0472">Membrane</keyword>
<feature type="compositionally biased region" description="Basic and acidic residues" evidence="11">
    <location>
        <begin position="21"/>
        <end position="30"/>
    </location>
</feature>
<comment type="domain">
    <text evidence="10">Consists of 16-stranded beta-barrel sheets, with large surface-exposed loops, that form a transmembrane pore at the center of each barrel. The pore is partially ocluded by a peptide loop that folds into the pore lumen.</text>
</comment>
<evidence type="ECO:0000256" key="4">
    <source>
        <dbReference type="ARBA" id="ARBA00022692"/>
    </source>
</evidence>
<evidence type="ECO:0000256" key="5">
    <source>
        <dbReference type="ARBA" id="ARBA00022729"/>
    </source>
</evidence>
<reference evidence="13" key="1">
    <citation type="journal article" date="2019" name="Int. J. Syst. Evol. Microbiol.">
        <title>The Global Catalogue of Microorganisms (GCM) 10K type strain sequencing project: providing services to taxonomists for standard genome sequencing and annotation.</title>
        <authorList>
            <consortium name="The Broad Institute Genomics Platform"/>
            <consortium name="The Broad Institute Genome Sequencing Center for Infectious Disease"/>
            <person name="Wu L."/>
            <person name="Ma J."/>
        </authorList>
    </citation>
    <scope>NUCLEOTIDE SEQUENCE [LARGE SCALE GENOMIC DNA]</scope>
    <source>
        <strain evidence="13">CCUG 48316</strain>
    </source>
</reference>
<organism evidence="12 13">
    <name type="scientific">Methylobacterium komagatae</name>
    <dbReference type="NCBI Taxonomy" id="374425"/>
    <lineage>
        <taxon>Bacteria</taxon>
        <taxon>Pseudomonadati</taxon>
        <taxon>Pseudomonadota</taxon>
        <taxon>Alphaproteobacteria</taxon>
        <taxon>Hyphomicrobiales</taxon>
        <taxon>Methylobacteriaceae</taxon>
        <taxon>Methylobacterium</taxon>
    </lineage>
</organism>
<evidence type="ECO:0000256" key="8">
    <source>
        <dbReference type="ARBA" id="ARBA00023136"/>
    </source>
</evidence>
<evidence type="ECO:0000256" key="11">
    <source>
        <dbReference type="SAM" id="MobiDB-lite"/>
    </source>
</evidence>
<dbReference type="EMBL" id="JBHSWN010000001">
    <property type="protein sequence ID" value="MFC6788464.1"/>
    <property type="molecule type" value="Genomic_DNA"/>
</dbReference>
<evidence type="ECO:0000313" key="12">
    <source>
        <dbReference type="EMBL" id="MFC6788464.1"/>
    </source>
</evidence>
<comment type="similarity">
    <text evidence="1 10">Belongs to the alphaproteobacteria porin family.</text>
</comment>
<dbReference type="Pfam" id="PF02530">
    <property type="entry name" value="Porin_2"/>
    <property type="match status" value="1"/>
</dbReference>
<keyword evidence="13" id="KW-1185">Reference proteome</keyword>
<evidence type="ECO:0000256" key="9">
    <source>
        <dbReference type="ARBA" id="ARBA00023237"/>
    </source>
</evidence>
<keyword evidence="4 10" id="KW-0812">Transmembrane</keyword>
<comment type="subcellular location">
    <subcellularLocation>
        <location evidence="10">Cell outer membrane</location>
        <topology evidence="10">Multi-pass membrane protein</topology>
    </subcellularLocation>
</comment>
<dbReference type="InterPro" id="IPR003684">
    <property type="entry name" value="Porin_alphabac"/>
</dbReference>
<sequence>MVTVHGGIAERRPAGARHLRRGPDQKRTRSDPATGRPHLGSRSFGDDDEALEEPLLGSAAALAAVTAASAADLPVKKAIPVEFVRVCSAYGAGFFYIPGTDTCLRLSGRARFEGGYQTSYARTNGNGDTAGYRGLARINLDARTQTGYGTLRAFLRVEVASRTGGPYAGGTSGTQQRIGNAFAALGPDQFGRAQTYVNADKAFVQFAGLTAGRASSFFDFYAHDFEFAAATGGSDIASTNLFAYTATLGNGFSATLSVEDPTARRSAIYSPVAPTATVTNGAITSFGVTNIQAPIITTVNGVIGSTSVDVIQRNRLPDFVGVLRYDAAWGSAQVSAASHELNVGNLALTTPLNAVAPARPSNEYGYAVQGGIKVNLPMIAAGDALYLQGAYGNGAQMYTGYCAYSGCYNQTAATIQGQKFSQFFNDATVNPFTGRLEKSDSFTVAAAYLHYWAPEWRSAVFGSYGEMSYSANARNAQGLASGLLGTPGGSNAVGAPGTRFFQLSQALRDTYQFTAGANIIWSPVKDLDIGVEGFYTQIGVKNGRVIDLDKDPTAYSRVGAINAGGFVRTTTADSVQQIRLRVQRDF</sequence>
<evidence type="ECO:0000256" key="10">
    <source>
        <dbReference type="RuleBase" id="RU364005"/>
    </source>
</evidence>